<proteinExistence type="predicted"/>
<protein>
    <submittedName>
        <fullName evidence="1">Uncharacterized protein</fullName>
    </submittedName>
</protein>
<sequence>MERVTCFPNEGTPEVIPGEPQLGDIVRSGTAYFRYTPPSEPETTPIPLSKLEFVDLAQSAGGMTNEMLVAANESVALKALWLKFSIHGGNVVKTHSLVTTGLGALDALGYIPNGAAAVLAAWPEA</sequence>
<name>A0A6J5P5N0_9CAUD</name>
<dbReference type="EMBL" id="LR796773">
    <property type="protein sequence ID" value="CAB4165256.1"/>
    <property type="molecule type" value="Genomic_DNA"/>
</dbReference>
<reference evidence="1" key="1">
    <citation type="submission" date="2020-04" db="EMBL/GenBank/DDBJ databases">
        <authorList>
            <person name="Chiriac C."/>
            <person name="Salcher M."/>
            <person name="Ghai R."/>
            <person name="Kavagutti S V."/>
        </authorList>
    </citation>
    <scope>NUCLEOTIDE SEQUENCE</scope>
</reference>
<gene>
    <name evidence="1" type="ORF">UFOVP823_23</name>
</gene>
<evidence type="ECO:0000313" key="1">
    <source>
        <dbReference type="EMBL" id="CAB4165256.1"/>
    </source>
</evidence>
<organism evidence="1">
    <name type="scientific">uncultured Caudovirales phage</name>
    <dbReference type="NCBI Taxonomy" id="2100421"/>
    <lineage>
        <taxon>Viruses</taxon>
        <taxon>Duplodnaviria</taxon>
        <taxon>Heunggongvirae</taxon>
        <taxon>Uroviricota</taxon>
        <taxon>Caudoviricetes</taxon>
        <taxon>Peduoviridae</taxon>
        <taxon>Maltschvirus</taxon>
        <taxon>Maltschvirus maltsch</taxon>
    </lineage>
</organism>
<accession>A0A6J5P5N0</accession>